<gene>
    <name evidence="1" type="ORF">B9J98_06765</name>
</gene>
<name>A0A2R7Y1F8_9ARCH</name>
<feature type="non-terminal residue" evidence="1">
    <location>
        <position position="94"/>
    </location>
</feature>
<proteinExistence type="predicted"/>
<sequence length="94" mass="11475">MSRSSYQVRAYSVKHSYDISEFLRSYRLILQRAIDEIWANIRWIEKFNRKGRRRLIPIIPKGNEFKHRHLRSLLMDGWEYSKHYVDSAIKQAYS</sequence>
<evidence type="ECO:0000313" key="1">
    <source>
        <dbReference type="EMBL" id="PUA31293.1"/>
    </source>
</evidence>
<reference evidence="1 2" key="1">
    <citation type="submission" date="2017-04" db="EMBL/GenBank/DDBJ databases">
        <title>Draft Aigarchaeota genome from a New Zealand hot spring.</title>
        <authorList>
            <person name="Reysenbach A.-L."/>
            <person name="Donaho J.A."/>
            <person name="Gerhart J."/>
            <person name="Kelley J.F."/>
            <person name="Kouba K."/>
            <person name="Podar M."/>
            <person name="Stott M."/>
        </authorList>
    </citation>
    <scope>NUCLEOTIDE SEQUENCE [LARGE SCALE GENOMIC DNA]</scope>
    <source>
        <strain evidence="1">NZ13_MG1</strain>
    </source>
</reference>
<dbReference type="EMBL" id="NDWU01000020">
    <property type="protein sequence ID" value="PUA31293.1"/>
    <property type="molecule type" value="Genomic_DNA"/>
</dbReference>
<accession>A0A2R7Y1F8</accession>
<protein>
    <submittedName>
        <fullName evidence="1">Transposase</fullName>
    </submittedName>
</protein>
<comment type="caution">
    <text evidence="1">The sequence shown here is derived from an EMBL/GenBank/DDBJ whole genome shotgun (WGS) entry which is preliminary data.</text>
</comment>
<evidence type="ECO:0000313" key="2">
    <source>
        <dbReference type="Proteomes" id="UP000244066"/>
    </source>
</evidence>
<dbReference type="AlphaFoldDB" id="A0A2R7Y1F8"/>
<dbReference type="Proteomes" id="UP000244066">
    <property type="component" value="Unassembled WGS sequence"/>
</dbReference>
<organism evidence="1 2">
    <name type="scientific">Candidatus Terraquivivens tikiterensis</name>
    <dbReference type="NCBI Taxonomy" id="1980982"/>
    <lineage>
        <taxon>Archaea</taxon>
        <taxon>Nitrososphaerota</taxon>
        <taxon>Candidatus Wolframiiraptoraceae</taxon>
        <taxon>Candidatus Terraquivivens</taxon>
    </lineage>
</organism>